<organism evidence="1">
    <name type="scientific">Stegastes partitus</name>
    <name type="common">bicolor damselfish</name>
    <dbReference type="NCBI Taxonomy" id="144197"/>
    <lineage>
        <taxon>Eukaryota</taxon>
        <taxon>Metazoa</taxon>
        <taxon>Chordata</taxon>
        <taxon>Craniata</taxon>
        <taxon>Vertebrata</taxon>
        <taxon>Euteleostomi</taxon>
        <taxon>Actinopterygii</taxon>
        <taxon>Neopterygii</taxon>
        <taxon>Teleostei</taxon>
        <taxon>Neoteleostei</taxon>
        <taxon>Acanthomorphata</taxon>
        <taxon>Ovalentaria</taxon>
        <taxon>Pomacentridae</taxon>
        <taxon>Stegastes</taxon>
    </lineage>
</organism>
<name>A0A3B5B157_9TELE</name>
<dbReference type="AlphaFoldDB" id="A0A3B5B157"/>
<protein>
    <submittedName>
        <fullName evidence="1">Uncharacterized protein</fullName>
    </submittedName>
</protein>
<accession>A0A3B5B157</accession>
<reference evidence="1" key="1">
    <citation type="submission" date="2023-09" db="UniProtKB">
        <authorList>
            <consortium name="Ensembl"/>
        </authorList>
    </citation>
    <scope>IDENTIFICATION</scope>
</reference>
<proteinExistence type="predicted"/>
<sequence length="57" mass="6771">MKEESPHEAVQDCMYSERHDDTMPSVFSQVQVNTLRGLVEMLSFFVMQTCENYFRFT</sequence>
<evidence type="ECO:0000313" key="1">
    <source>
        <dbReference type="Ensembl" id="ENSSPAP00000027333.1"/>
    </source>
</evidence>
<dbReference type="Ensembl" id="ENSSPAT00000027777.1">
    <property type="protein sequence ID" value="ENSSPAP00000027333.1"/>
    <property type="gene ID" value="ENSSPAG00000020611.1"/>
</dbReference>